<proteinExistence type="predicted"/>
<evidence type="ECO:0000313" key="2">
    <source>
        <dbReference type="Proteomes" id="UP001177023"/>
    </source>
</evidence>
<comment type="caution">
    <text evidence="1">The sequence shown here is derived from an EMBL/GenBank/DDBJ whole genome shotgun (WGS) entry which is preliminary data.</text>
</comment>
<keyword evidence="2" id="KW-1185">Reference proteome</keyword>
<reference evidence="1" key="1">
    <citation type="submission" date="2023-06" db="EMBL/GenBank/DDBJ databases">
        <authorList>
            <person name="Delattre M."/>
        </authorList>
    </citation>
    <scope>NUCLEOTIDE SEQUENCE</scope>
    <source>
        <strain evidence="1">AF72</strain>
    </source>
</reference>
<name>A0AA36D0I4_9BILA</name>
<dbReference type="EMBL" id="CATQJA010002654">
    <property type="protein sequence ID" value="CAJ0578782.1"/>
    <property type="molecule type" value="Genomic_DNA"/>
</dbReference>
<accession>A0AA36D0I4</accession>
<dbReference type="Proteomes" id="UP001177023">
    <property type="component" value="Unassembled WGS sequence"/>
</dbReference>
<sequence>MMLETKYYLTRELYFYVASTYEILLHESTAAASATYPSFFTSLSMTDIQKTKAVSGSWLLQSDYSLVFARNPPSEGLYKYLAIGYRQSEVWPALRAQVVLLSKYAPQYADWFIFAHDDAFLLIDSIKYALELFDPDKRYMAVLGSDFGEGETEQQTRETKKLRSTHILSHAALEHLQNRIGTGTMGCSLTQGTLHKCLDATVELDLTRDVLGNTRSPLIARHLTPFEIKDYRYYNGGYNDGSDIINNFSPDLLSLHGLEAQDIKIFDVLFNRIRKYSAIDRKYHL</sequence>
<feature type="non-terminal residue" evidence="1">
    <location>
        <position position="1"/>
    </location>
</feature>
<evidence type="ECO:0000313" key="1">
    <source>
        <dbReference type="EMBL" id="CAJ0578782.1"/>
    </source>
</evidence>
<gene>
    <name evidence="1" type="ORF">MSPICULIGERA_LOCUS17023</name>
</gene>
<organism evidence="1 2">
    <name type="scientific">Mesorhabditis spiculigera</name>
    <dbReference type="NCBI Taxonomy" id="96644"/>
    <lineage>
        <taxon>Eukaryota</taxon>
        <taxon>Metazoa</taxon>
        <taxon>Ecdysozoa</taxon>
        <taxon>Nematoda</taxon>
        <taxon>Chromadorea</taxon>
        <taxon>Rhabditida</taxon>
        <taxon>Rhabditina</taxon>
        <taxon>Rhabditomorpha</taxon>
        <taxon>Rhabditoidea</taxon>
        <taxon>Rhabditidae</taxon>
        <taxon>Mesorhabditinae</taxon>
        <taxon>Mesorhabditis</taxon>
    </lineage>
</organism>
<protein>
    <submittedName>
        <fullName evidence="1">Uncharacterized protein</fullName>
    </submittedName>
</protein>
<dbReference type="AlphaFoldDB" id="A0AA36D0I4"/>